<dbReference type="OMA" id="DTPDWFY"/>
<evidence type="ECO:0000313" key="7">
    <source>
        <dbReference type="Ensembl" id="ENSSFAP00005005546.1"/>
    </source>
</evidence>
<keyword evidence="5" id="KW-0472">Membrane</keyword>
<evidence type="ECO:0000256" key="3">
    <source>
        <dbReference type="ARBA" id="ARBA00023134"/>
    </source>
</evidence>
<reference evidence="7" key="3">
    <citation type="submission" date="2025-09" db="UniProtKB">
        <authorList>
            <consortium name="Ensembl"/>
        </authorList>
    </citation>
    <scope>IDENTIFICATION</scope>
</reference>
<dbReference type="InterPro" id="IPR027417">
    <property type="entry name" value="P-loop_NTPase"/>
</dbReference>
<gene>
    <name evidence="7" type="primary">LOC115387368</name>
</gene>
<keyword evidence="3" id="KW-0342">GTP-binding</keyword>
<evidence type="ECO:0000256" key="4">
    <source>
        <dbReference type="SAM" id="MobiDB-lite"/>
    </source>
</evidence>
<keyword evidence="5" id="KW-1133">Transmembrane helix</keyword>
<dbReference type="Ensembl" id="ENSSFAT00005005858.1">
    <property type="protein sequence ID" value="ENSSFAP00005005546.1"/>
    <property type="gene ID" value="ENSSFAG00005003463.1"/>
</dbReference>
<protein>
    <submittedName>
        <fullName evidence="7">Si:dkeyp-69e1.8</fullName>
    </submittedName>
</protein>
<dbReference type="AlphaFoldDB" id="A0A672FF54"/>
<reference evidence="7" key="1">
    <citation type="submission" date="2019-06" db="EMBL/GenBank/DDBJ databases">
        <authorList>
            <consortium name="Wellcome Sanger Institute Data Sharing"/>
        </authorList>
    </citation>
    <scope>NUCLEOTIDE SEQUENCE [LARGE SCALE GENOMIC DNA]</scope>
</reference>
<keyword evidence="8" id="KW-1185">Reference proteome</keyword>
<reference evidence="7" key="2">
    <citation type="submission" date="2025-08" db="UniProtKB">
        <authorList>
            <consortium name="Ensembl"/>
        </authorList>
    </citation>
    <scope>IDENTIFICATION</scope>
</reference>
<proteinExistence type="inferred from homology"/>
<dbReference type="PROSITE" id="PS51720">
    <property type="entry name" value="G_AIG1"/>
    <property type="match status" value="1"/>
</dbReference>
<dbReference type="Pfam" id="PF04548">
    <property type="entry name" value="AIG1"/>
    <property type="match status" value="1"/>
</dbReference>
<evidence type="ECO:0000256" key="5">
    <source>
        <dbReference type="SAM" id="Phobius"/>
    </source>
</evidence>
<dbReference type="PANTHER" id="PTHR10903:SF167">
    <property type="entry name" value="GTPASE IMAP FAMILY MEMBER 6-RELATED"/>
    <property type="match status" value="1"/>
</dbReference>
<feature type="domain" description="AIG1-type G" evidence="6">
    <location>
        <begin position="54"/>
        <end position="252"/>
    </location>
</feature>
<dbReference type="InterPro" id="IPR045058">
    <property type="entry name" value="GIMA/IAN/Toc"/>
</dbReference>
<dbReference type="PANTHER" id="PTHR10903">
    <property type="entry name" value="GTPASE, IMAP FAMILY MEMBER-RELATED"/>
    <property type="match status" value="1"/>
</dbReference>
<sequence>MTQPAGSRKSSDSARTCLCGSGSGPVSVDLDPDLSLCGCGCGSGPVSLRLGTDMAELRLVVLGGTGTGTGKELVHTILGLRDPEQGEDGPPDQECTKHRGQAAGRQVALVSTPAWFSSSCPPEQRNRNISSFIALSSPGPHAFLLRVPLSRRADGEAAALDVLQQLLGPSAVSSHTVVLFTHMEELQPDEPLEEYLFTWRKDLLNLVGRCGDRYHTLEVEEGGERRAVEELLEKVEQVMAEPLSCPLYQEAERTLRGRQAEIARRRRGEGQEVTEEDLQAARDEAESGVGDLDINIQHLFPSASPPAAPAAPPFPWAWLQWLARLVRREALLGALVGLFVGGPFGGVVGASVGAVATEVQRRKSQKTK</sequence>
<keyword evidence="5" id="KW-0812">Transmembrane</keyword>
<feature type="transmembrane region" description="Helical" evidence="5">
    <location>
        <begin position="330"/>
        <end position="356"/>
    </location>
</feature>
<dbReference type="Proteomes" id="UP000472267">
    <property type="component" value="Chromosome 4"/>
</dbReference>
<keyword evidence="2" id="KW-0547">Nucleotide-binding</keyword>
<dbReference type="InterPro" id="IPR006703">
    <property type="entry name" value="G_AIG1"/>
</dbReference>
<organism evidence="7 8">
    <name type="scientific">Salarias fasciatus</name>
    <name type="common">Jewelled blenny</name>
    <name type="synonym">Blennius fasciatus</name>
    <dbReference type="NCBI Taxonomy" id="181472"/>
    <lineage>
        <taxon>Eukaryota</taxon>
        <taxon>Metazoa</taxon>
        <taxon>Chordata</taxon>
        <taxon>Craniata</taxon>
        <taxon>Vertebrata</taxon>
        <taxon>Euteleostomi</taxon>
        <taxon>Actinopterygii</taxon>
        <taxon>Neopterygii</taxon>
        <taxon>Teleostei</taxon>
        <taxon>Neoteleostei</taxon>
        <taxon>Acanthomorphata</taxon>
        <taxon>Ovalentaria</taxon>
        <taxon>Blenniimorphae</taxon>
        <taxon>Blenniiformes</taxon>
        <taxon>Blennioidei</taxon>
        <taxon>Blenniidae</taxon>
        <taxon>Salariinae</taxon>
        <taxon>Salarias</taxon>
    </lineage>
</organism>
<dbReference type="GO" id="GO:0005525">
    <property type="term" value="F:GTP binding"/>
    <property type="evidence" value="ECO:0007669"/>
    <property type="project" value="UniProtKB-KW"/>
</dbReference>
<evidence type="ECO:0000313" key="8">
    <source>
        <dbReference type="Proteomes" id="UP000472267"/>
    </source>
</evidence>
<evidence type="ECO:0000256" key="1">
    <source>
        <dbReference type="ARBA" id="ARBA00008535"/>
    </source>
</evidence>
<dbReference type="Gene3D" id="3.40.50.300">
    <property type="entry name" value="P-loop containing nucleotide triphosphate hydrolases"/>
    <property type="match status" value="1"/>
</dbReference>
<feature type="region of interest" description="Disordered" evidence="4">
    <location>
        <begin position="81"/>
        <end position="102"/>
    </location>
</feature>
<comment type="similarity">
    <text evidence="1">Belongs to the TRAFAC class TrmE-Era-EngA-EngB-Septin-like GTPase superfamily. AIG1/Toc34/Toc159-like paraseptin GTPase family. IAN subfamily.</text>
</comment>
<evidence type="ECO:0000259" key="6">
    <source>
        <dbReference type="PROSITE" id="PS51720"/>
    </source>
</evidence>
<accession>A0A672FF54</accession>
<name>A0A672FF54_SALFA</name>
<evidence type="ECO:0000256" key="2">
    <source>
        <dbReference type="ARBA" id="ARBA00022741"/>
    </source>
</evidence>
<dbReference type="InParanoid" id="A0A672FF54"/>